<gene>
    <name evidence="2" type="ORF">DEF24_00095</name>
</gene>
<dbReference type="InterPro" id="IPR034660">
    <property type="entry name" value="DinB/YfiT-like"/>
</dbReference>
<dbReference type="InterPro" id="IPR024775">
    <property type="entry name" value="DinB-like"/>
</dbReference>
<accession>A0A368TBU0</accession>
<organism evidence="2 3">
    <name type="scientific">Marinitenerispora sediminis</name>
    <dbReference type="NCBI Taxonomy" id="1931232"/>
    <lineage>
        <taxon>Bacteria</taxon>
        <taxon>Bacillati</taxon>
        <taxon>Actinomycetota</taxon>
        <taxon>Actinomycetes</taxon>
        <taxon>Streptosporangiales</taxon>
        <taxon>Nocardiopsidaceae</taxon>
        <taxon>Marinitenerispora</taxon>
    </lineage>
</organism>
<protein>
    <recommendedName>
        <fullName evidence="1">DinB-like domain-containing protein</fullName>
    </recommendedName>
</protein>
<dbReference type="SUPFAM" id="SSF109854">
    <property type="entry name" value="DinB/YfiT-like putative metalloenzymes"/>
    <property type="match status" value="1"/>
</dbReference>
<proteinExistence type="predicted"/>
<dbReference type="EMBL" id="QEIN01000001">
    <property type="protein sequence ID" value="RCV62619.1"/>
    <property type="molecule type" value="Genomic_DNA"/>
</dbReference>
<dbReference type="AlphaFoldDB" id="A0A368TBU0"/>
<comment type="caution">
    <text evidence="2">The sequence shown here is derived from an EMBL/GenBank/DDBJ whole genome shotgun (WGS) entry which is preliminary data.</text>
</comment>
<keyword evidence="3" id="KW-1185">Reference proteome</keyword>
<reference evidence="2 3" key="1">
    <citation type="submission" date="2018-04" db="EMBL/GenBank/DDBJ databases">
        <title>Novel actinobacteria from marine sediment.</title>
        <authorList>
            <person name="Ng Z.Y."/>
            <person name="Tan G.Y.A."/>
        </authorList>
    </citation>
    <scope>NUCLEOTIDE SEQUENCE [LARGE SCALE GENOMIC DNA]</scope>
    <source>
        <strain evidence="2 3">TPS81</strain>
    </source>
</reference>
<dbReference type="OrthoDB" id="5022306at2"/>
<evidence type="ECO:0000259" key="1">
    <source>
        <dbReference type="Pfam" id="PF12867"/>
    </source>
</evidence>
<feature type="domain" description="DinB-like" evidence="1">
    <location>
        <begin position="33"/>
        <end position="172"/>
    </location>
</feature>
<evidence type="ECO:0000313" key="2">
    <source>
        <dbReference type="EMBL" id="RCV62619.1"/>
    </source>
</evidence>
<evidence type="ECO:0000313" key="3">
    <source>
        <dbReference type="Proteomes" id="UP000253318"/>
    </source>
</evidence>
<sequence length="190" mass="21424">MSGRGRRVLNWTAEILGQLEFYWETSLRPGLIGLGDDEFYWEPVEGCWSVRRLSDGTFAPDREWPEPVPPPVTTIGWRLGHIVVEVLEMRVDHHFGGRTMMLENAAWPGSADEAMRRLERAYAAWCAGVRALDAEDFAAPVGAAEPSEWAEFPFLTLALHVNREVVHHGAEIALMRDLYRSRPGVGRDAL</sequence>
<dbReference type="Proteomes" id="UP000253318">
    <property type="component" value="Unassembled WGS sequence"/>
</dbReference>
<dbReference type="Pfam" id="PF12867">
    <property type="entry name" value="DinB_2"/>
    <property type="match status" value="1"/>
</dbReference>
<name>A0A368TBU0_9ACTN</name>